<feature type="domain" description="4-oxalocrotonate tautomerase-like" evidence="2">
    <location>
        <begin position="15"/>
        <end position="63"/>
    </location>
</feature>
<reference evidence="4" key="1">
    <citation type="journal article" date="2019" name="Int. J. Syst. Evol. Microbiol.">
        <title>The Global Catalogue of Microorganisms (GCM) 10K type strain sequencing project: providing services to taxonomists for standard genome sequencing and annotation.</title>
        <authorList>
            <consortium name="The Broad Institute Genomics Platform"/>
            <consortium name="The Broad Institute Genome Sequencing Center for Infectious Disease"/>
            <person name="Wu L."/>
            <person name="Ma J."/>
        </authorList>
    </citation>
    <scope>NUCLEOTIDE SEQUENCE [LARGE SCALE GENOMIC DNA]</scope>
    <source>
        <strain evidence="4">KCTC 23298</strain>
    </source>
</reference>
<dbReference type="InterPro" id="IPR014347">
    <property type="entry name" value="Tautomerase/MIF_sf"/>
</dbReference>
<dbReference type="SUPFAM" id="SSF55331">
    <property type="entry name" value="Tautomerase/MIF"/>
    <property type="match status" value="1"/>
</dbReference>
<keyword evidence="4" id="KW-1185">Reference proteome</keyword>
<organism evidence="3 4">
    <name type="scientific">Gemmobacter nanjingensis</name>
    <dbReference type="NCBI Taxonomy" id="488454"/>
    <lineage>
        <taxon>Bacteria</taxon>
        <taxon>Pseudomonadati</taxon>
        <taxon>Pseudomonadota</taxon>
        <taxon>Alphaproteobacteria</taxon>
        <taxon>Rhodobacterales</taxon>
        <taxon>Paracoccaceae</taxon>
        <taxon>Gemmobacter</taxon>
    </lineage>
</organism>
<sequence length="66" mass="7347">MAHIEAAFFNKRFEDEEFNEKMITALTNAVASVLGEDAGKDTTIILHGIDPARWGHGGNQLSKRFE</sequence>
<dbReference type="EMBL" id="BMYI01000036">
    <property type="protein sequence ID" value="GHC40714.1"/>
    <property type="molecule type" value="Genomic_DNA"/>
</dbReference>
<evidence type="ECO:0000313" key="3">
    <source>
        <dbReference type="EMBL" id="GHC40714.1"/>
    </source>
</evidence>
<dbReference type="Gene3D" id="3.30.429.10">
    <property type="entry name" value="Macrophage Migration Inhibitory Factor"/>
    <property type="match status" value="1"/>
</dbReference>
<proteinExistence type="predicted"/>
<dbReference type="Pfam" id="PF01361">
    <property type="entry name" value="Tautomerase"/>
    <property type="match status" value="1"/>
</dbReference>
<evidence type="ECO:0000259" key="2">
    <source>
        <dbReference type="Pfam" id="PF01361"/>
    </source>
</evidence>
<keyword evidence="1" id="KW-0413">Isomerase</keyword>
<evidence type="ECO:0000313" key="4">
    <source>
        <dbReference type="Proteomes" id="UP000658305"/>
    </source>
</evidence>
<accession>A0ABQ3FUQ8</accession>
<protein>
    <recommendedName>
        <fullName evidence="2">4-oxalocrotonate tautomerase-like domain-containing protein</fullName>
    </recommendedName>
</protein>
<name>A0ABQ3FUQ8_9RHOB</name>
<dbReference type="Proteomes" id="UP000658305">
    <property type="component" value="Unassembled WGS sequence"/>
</dbReference>
<dbReference type="InterPro" id="IPR004370">
    <property type="entry name" value="4-OT-like_dom"/>
</dbReference>
<comment type="caution">
    <text evidence="3">The sequence shown here is derived from an EMBL/GenBank/DDBJ whole genome shotgun (WGS) entry which is preliminary data.</text>
</comment>
<evidence type="ECO:0000256" key="1">
    <source>
        <dbReference type="ARBA" id="ARBA00023235"/>
    </source>
</evidence>
<gene>
    <name evidence="3" type="ORF">GCM10007291_48250</name>
</gene>